<name>A0A5C6B0Z3_9BACT</name>
<dbReference type="PROSITE" id="PS50011">
    <property type="entry name" value="PROTEIN_KINASE_DOM"/>
    <property type="match status" value="1"/>
</dbReference>
<dbReference type="PROSITE" id="PS00107">
    <property type="entry name" value="PROTEIN_KINASE_ATP"/>
    <property type="match status" value="1"/>
</dbReference>
<dbReference type="Gene3D" id="1.10.510.10">
    <property type="entry name" value="Transferase(Phosphotransferase) domain 1"/>
    <property type="match status" value="1"/>
</dbReference>
<dbReference type="RefSeq" id="WP_146576453.1">
    <property type="nucleotide sequence ID" value="NZ_SJPM01000001.1"/>
</dbReference>
<dbReference type="GO" id="GO:0005524">
    <property type="term" value="F:ATP binding"/>
    <property type="evidence" value="ECO:0007669"/>
    <property type="project" value="UniProtKB-UniRule"/>
</dbReference>
<feature type="region of interest" description="Disordered" evidence="8">
    <location>
        <begin position="1610"/>
        <end position="1655"/>
    </location>
</feature>
<comment type="caution">
    <text evidence="10">The sequence shown here is derived from an EMBL/GenBank/DDBJ whole genome shotgun (WGS) entry which is preliminary data.</text>
</comment>
<dbReference type="SMART" id="SM00220">
    <property type="entry name" value="S_TKc"/>
    <property type="match status" value="1"/>
</dbReference>
<reference evidence="10 11" key="1">
    <citation type="submission" date="2019-02" db="EMBL/GenBank/DDBJ databases">
        <title>Deep-cultivation of Planctomycetes and their phenomic and genomic characterization uncovers novel biology.</title>
        <authorList>
            <person name="Wiegand S."/>
            <person name="Jogler M."/>
            <person name="Boedeker C."/>
            <person name="Pinto D."/>
            <person name="Vollmers J."/>
            <person name="Rivas-Marin E."/>
            <person name="Kohn T."/>
            <person name="Peeters S.H."/>
            <person name="Heuer A."/>
            <person name="Rast P."/>
            <person name="Oberbeckmann S."/>
            <person name="Bunk B."/>
            <person name="Jeske O."/>
            <person name="Meyerdierks A."/>
            <person name="Storesund J.E."/>
            <person name="Kallscheuer N."/>
            <person name="Luecker S."/>
            <person name="Lage O.M."/>
            <person name="Pohl T."/>
            <person name="Merkel B.J."/>
            <person name="Hornburger P."/>
            <person name="Mueller R.-W."/>
            <person name="Bruemmer F."/>
            <person name="Labrenz M."/>
            <person name="Spormann A.M."/>
            <person name="Op Den Camp H."/>
            <person name="Overmann J."/>
            <person name="Amann R."/>
            <person name="Jetten M.S.M."/>
            <person name="Mascher T."/>
            <person name="Medema M.H."/>
            <person name="Devos D.P."/>
            <person name="Kaster A.-K."/>
            <person name="Ovreas L."/>
            <person name="Rohde M."/>
            <person name="Galperin M.Y."/>
            <person name="Jogler C."/>
        </authorList>
    </citation>
    <scope>NUCLEOTIDE SEQUENCE [LARGE SCALE GENOMIC DNA]</scope>
    <source>
        <strain evidence="10 11">Pla100</strain>
    </source>
</reference>
<evidence type="ECO:0000256" key="8">
    <source>
        <dbReference type="SAM" id="MobiDB-lite"/>
    </source>
</evidence>
<dbReference type="InterPro" id="IPR000719">
    <property type="entry name" value="Prot_kinase_dom"/>
</dbReference>
<accession>A0A5C6B0Z3</accession>
<dbReference type="GO" id="GO:0004674">
    <property type="term" value="F:protein serine/threonine kinase activity"/>
    <property type="evidence" value="ECO:0007669"/>
    <property type="project" value="UniProtKB-KW"/>
</dbReference>
<feature type="compositionally biased region" description="Basic and acidic residues" evidence="8">
    <location>
        <begin position="1630"/>
        <end position="1642"/>
    </location>
</feature>
<dbReference type="InterPro" id="IPR011009">
    <property type="entry name" value="Kinase-like_dom_sf"/>
</dbReference>
<keyword evidence="5 10" id="KW-0418">Kinase</keyword>
<proteinExistence type="predicted"/>
<evidence type="ECO:0000256" key="5">
    <source>
        <dbReference type="ARBA" id="ARBA00022777"/>
    </source>
</evidence>
<evidence type="ECO:0000313" key="11">
    <source>
        <dbReference type="Proteomes" id="UP000316213"/>
    </source>
</evidence>
<dbReference type="PROSITE" id="PS00108">
    <property type="entry name" value="PROTEIN_KINASE_ST"/>
    <property type="match status" value="1"/>
</dbReference>
<dbReference type="FunFam" id="1.10.510.10:FF:000021">
    <property type="entry name" value="Serine/threonine protein kinase"/>
    <property type="match status" value="1"/>
</dbReference>
<keyword evidence="11" id="KW-1185">Reference proteome</keyword>
<evidence type="ECO:0000259" key="9">
    <source>
        <dbReference type="PROSITE" id="PS50011"/>
    </source>
</evidence>
<dbReference type="PANTHER" id="PTHR43289:SF6">
    <property type="entry name" value="SERINE_THREONINE-PROTEIN KINASE NEKL-3"/>
    <property type="match status" value="1"/>
</dbReference>
<protein>
    <recommendedName>
        <fullName evidence="1">non-specific serine/threonine protein kinase</fullName>
        <ecNumber evidence="1">2.7.11.1</ecNumber>
    </recommendedName>
</protein>
<feature type="domain" description="Protein kinase" evidence="9">
    <location>
        <begin position="119"/>
        <end position="380"/>
    </location>
</feature>
<feature type="binding site" evidence="7">
    <location>
        <position position="148"/>
    </location>
    <ligand>
        <name>ATP</name>
        <dbReference type="ChEBI" id="CHEBI:30616"/>
    </ligand>
</feature>
<dbReference type="CDD" id="cd14014">
    <property type="entry name" value="STKc_PknB_like"/>
    <property type="match status" value="1"/>
</dbReference>
<keyword evidence="4 7" id="KW-0547">Nucleotide-binding</keyword>
<dbReference type="OrthoDB" id="220107at2"/>
<evidence type="ECO:0000256" key="7">
    <source>
        <dbReference type="PROSITE-ProRule" id="PRU10141"/>
    </source>
</evidence>
<evidence type="ECO:0000256" key="1">
    <source>
        <dbReference type="ARBA" id="ARBA00012513"/>
    </source>
</evidence>
<dbReference type="Gene3D" id="3.30.200.20">
    <property type="entry name" value="Phosphorylase Kinase, domain 1"/>
    <property type="match status" value="1"/>
</dbReference>
<keyword evidence="2" id="KW-0723">Serine/threonine-protein kinase</keyword>
<dbReference type="EMBL" id="SJPM01000001">
    <property type="protein sequence ID" value="TWU04064.1"/>
    <property type="molecule type" value="Genomic_DNA"/>
</dbReference>
<evidence type="ECO:0000313" key="10">
    <source>
        <dbReference type="EMBL" id="TWU04064.1"/>
    </source>
</evidence>
<dbReference type="InterPro" id="IPR008271">
    <property type="entry name" value="Ser/Thr_kinase_AS"/>
</dbReference>
<keyword evidence="6 7" id="KW-0067">ATP-binding</keyword>
<dbReference type="EC" id="2.7.11.1" evidence="1"/>
<evidence type="ECO:0000256" key="3">
    <source>
        <dbReference type="ARBA" id="ARBA00022679"/>
    </source>
</evidence>
<keyword evidence="3 10" id="KW-0808">Transferase</keyword>
<evidence type="ECO:0000256" key="2">
    <source>
        <dbReference type="ARBA" id="ARBA00022527"/>
    </source>
</evidence>
<sequence>MNRQQLQTQCNPDALEQFLQGTLGGSEAEVLELHLTQCESCAEQIQLAAQRDVSWQEAQNLLAADEYDSPEQVSAITSLLSGEQDSITKQQTADVLSREIRGWLDPTDDPQSLGRFAGYEIVGIVGHGGMGIVLKGFESSLNRYVAIKVLAPRLATNGNARKRFAREAQAAAAVRHDNVIAIHRVDDWHGLPFLVMPYVGGISLQKRIDTEGSLNIEQTLRVGVQIASGLAAAHAQGLVHRDIKPANILLEQGVERVTITDFGLARAADDASVTRTGVIAGTPQYMSPEQADARQIDARSDLFSLGSVLYAMATGRPPFRGDHSFEVLKRIVNEPARPMREIEASVPEWFEQLVARLHCKFPNDRFDSAEQVADLLEDCLAHVQQPTTTPLPEAVTNPVAEVVKSFGSRSANPASESLDDFRYPPIGKLIAAAAFGFSLIFAGVLIVLELNKGTLTIESSSDQEVPIRIMRGDKVVQQLSVTEDGVTTRLKAGKYIIEIVQGIDGYQLTGNQVTLNRGENWIAKITQSRDEASPLKNNVPFASQADVETREGLLDGSFVTIPLKLEWHPEEMMKRNVGRRYLTVLADGIIAHDTASNAIAKVQWGIAYDCRLESYEKAPDDGAGFWKARLFVPRKAIYSIGALWYKDTIRTMRIGDRHTPVPAPSLTQDDPQSEIEEAIADGHSLRLVNVEFEAQGESSGRAADKGAAHLKKSPNVVVVGGDEQTQKAVQKRVLQLIEEVTQQWGGPLQQKIRAGEHPPIKIVIQLQSTKGLGTIVGASTIVHHGTLPELLDTHLPTLIVRLVLNQRINFVLPEWLSNGIRTGMTEQDSGNQWATLRRVRDTKQLMPLQDLLKHSVATVGPNTPSGAKKRQADENFVAQSTAFCQFFVDLWGNEALVHFVISLQESEVAALEPLDIDSLTVLERKFHSWIQKKTLAKEAVSNTANPRGESQRSENDGAIASSLAPTLAEATKQFNEQSAEDRRILFDPPIPDLTEAELRDGFRIASQEYDQDGEHDIAKALAKIAETGRMPEGVGSNLVASGTVSRDENGEIENRQIVPGLIIQRDASSHRLVLLKSLSLRYRNDGTSSTKYGDQGGQVSKSLQNDIQGNWIVESLVDGFKPHDDELRPMRMKIDGDLMLVTVNSVIWESPIRLTWPKAGADVLSANAPQAIDLTFDPNGEPKGKPDLYQGVIQCDGDTLTICFAESFRPKRVIQGSNVYYLKCRREKARKNTDSDDSAVFPDGWKPGENPDALAAMKGWVVAWDVRAAQSIGGGKPGAILRMFPDGRIAAVYGVNAPLVKTRVSPKQVEKLVEELKQRGSRREIDKLFPIKNKHPMLAQDYAALQSNLETTAKELNIGDPLPYSLWDQTGNRVTVVDDGELYDLMNIEPQHPERVDPAIPAGIAGLSKDMQRQLLGFVYLATVGGNEALSECLSFASAELHEQDENTPIQLSMSHVHWLSRTRTGVEAMFHFTADSTKLSFPSGQILVSRAEGGRWKVKNAEYWRDAETCERWGEDVAMTELEGVWHLESAVDADGKARKITRPDHWTFRGNRLHFEFATAGHFACDVEVDPTAGTIRWLQDGKDRFSKADYKLEGNRLTINERPTQKKILLRGRAAKTRSEQTQPEKQSYDGKSATDRSDNAAQAPKSVPSTK</sequence>
<dbReference type="Proteomes" id="UP000316213">
    <property type="component" value="Unassembled WGS sequence"/>
</dbReference>
<dbReference type="PANTHER" id="PTHR43289">
    <property type="entry name" value="MITOGEN-ACTIVATED PROTEIN KINASE KINASE KINASE 20-RELATED"/>
    <property type="match status" value="1"/>
</dbReference>
<organism evidence="10 11">
    <name type="scientific">Neorhodopirellula pilleata</name>
    <dbReference type="NCBI Taxonomy" id="2714738"/>
    <lineage>
        <taxon>Bacteria</taxon>
        <taxon>Pseudomonadati</taxon>
        <taxon>Planctomycetota</taxon>
        <taxon>Planctomycetia</taxon>
        <taxon>Pirellulales</taxon>
        <taxon>Pirellulaceae</taxon>
        <taxon>Neorhodopirellula</taxon>
    </lineage>
</organism>
<dbReference type="Pfam" id="PF00069">
    <property type="entry name" value="Pkinase"/>
    <property type="match status" value="1"/>
</dbReference>
<evidence type="ECO:0000256" key="4">
    <source>
        <dbReference type="ARBA" id="ARBA00022741"/>
    </source>
</evidence>
<dbReference type="InterPro" id="IPR017441">
    <property type="entry name" value="Protein_kinase_ATP_BS"/>
</dbReference>
<dbReference type="SUPFAM" id="SSF56112">
    <property type="entry name" value="Protein kinase-like (PK-like)"/>
    <property type="match status" value="1"/>
</dbReference>
<evidence type="ECO:0000256" key="6">
    <source>
        <dbReference type="ARBA" id="ARBA00022840"/>
    </source>
</evidence>
<gene>
    <name evidence="10" type="primary">pknB_6</name>
    <name evidence="10" type="ORF">Pla100_10000</name>
</gene>